<sequence length="104" mass="12172">MLIVETKLCSACGSPNVGLEVSEDTFGFSLMNKNVVREKLYHDDVYCFCCSDYRRSVDGYLVFHNGKLFTIREYFDDYEIVEIPYEQCGHVLFFERSVLPRSSW</sequence>
<dbReference type="AlphaFoldDB" id="A0A7C5Z8N4"/>
<name>A0A7C5Z8N4_9FIRM</name>
<gene>
    <name evidence="1" type="ORF">ENL71_05360</name>
</gene>
<comment type="caution">
    <text evidence="1">The sequence shown here is derived from an EMBL/GenBank/DDBJ whole genome shotgun (WGS) entry which is preliminary data.</text>
</comment>
<proteinExistence type="predicted"/>
<reference evidence="1" key="1">
    <citation type="journal article" date="2020" name="mSystems">
        <title>Genome- and Community-Level Interaction Insights into Carbon Utilization and Element Cycling Functions of Hydrothermarchaeota in Hydrothermal Sediment.</title>
        <authorList>
            <person name="Zhou Z."/>
            <person name="Liu Y."/>
            <person name="Xu W."/>
            <person name="Pan J."/>
            <person name="Luo Z.H."/>
            <person name="Li M."/>
        </authorList>
    </citation>
    <scope>NUCLEOTIDE SEQUENCE [LARGE SCALE GENOMIC DNA]</scope>
    <source>
        <strain evidence="1">SpSt-102</strain>
    </source>
</reference>
<organism evidence="1">
    <name type="scientific">Caldicellulosiruptor owensensis</name>
    <dbReference type="NCBI Taxonomy" id="55205"/>
    <lineage>
        <taxon>Bacteria</taxon>
        <taxon>Bacillati</taxon>
        <taxon>Bacillota</taxon>
        <taxon>Bacillota incertae sedis</taxon>
        <taxon>Caldicellulosiruptorales</taxon>
        <taxon>Caldicellulosiruptoraceae</taxon>
        <taxon>Caldicellulosiruptor</taxon>
    </lineage>
</organism>
<evidence type="ECO:0000313" key="1">
    <source>
        <dbReference type="EMBL" id="HHS01940.1"/>
    </source>
</evidence>
<accession>A0A7C5Z8N4</accession>
<dbReference type="EMBL" id="DRUZ01000067">
    <property type="protein sequence ID" value="HHS01940.1"/>
    <property type="molecule type" value="Genomic_DNA"/>
</dbReference>
<protein>
    <submittedName>
        <fullName evidence="1">Uncharacterized protein</fullName>
    </submittedName>
</protein>